<evidence type="ECO:0000256" key="2">
    <source>
        <dbReference type="ARBA" id="ARBA00022741"/>
    </source>
</evidence>
<dbReference type="PANTHER" id="PTHR43024">
    <property type="entry name" value="UDP-N-ACETYLMURAMOYL-TRIPEPTIDE--D-ALANYL-D-ALANINE LIGASE"/>
    <property type="match status" value="1"/>
</dbReference>
<evidence type="ECO:0000313" key="6">
    <source>
        <dbReference type="EMBL" id="PIR46676.1"/>
    </source>
</evidence>
<reference evidence="6 7" key="1">
    <citation type="submission" date="2017-09" db="EMBL/GenBank/DDBJ databases">
        <title>Depth-based differentiation of microbial function through sediment-hosted aquifers and enrichment of novel symbionts in the deep terrestrial subsurface.</title>
        <authorList>
            <person name="Probst A.J."/>
            <person name="Ladd B."/>
            <person name="Jarett J.K."/>
            <person name="Geller-Mcgrath D.E."/>
            <person name="Sieber C.M."/>
            <person name="Emerson J.B."/>
            <person name="Anantharaman K."/>
            <person name="Thomas B.C."/>
            <person name="Malmstrom R."/>
            <person name="Stieglmeier M."/>
            <person name="Klingl A."/>
            <person name="Woyke T."/>
            <person name="Ryan C.M."/>
            <person name="Banfield J.F."/>
        </authorList>
    </citation>
    <scope>NUCLEOTIDE SEQUENCE [LARGE SCALE GENOMIC DNA]</scope>
    <source>
        <strain evidence="6">CG10_big_fil_rev_8_21_14_0_10_45_14</strain>
    </source>
</reference>
<protein>
    <recommendedName>
        <fullName evidence="8">UDP-N-acetylmuramoyl-tripeptide--D-alanyl-D-alanine ligase</fullName>
    </recommendedName>
</protein>
<evidence type="ECO:0000256" key="1">
    <source>
        <dbReference type="ARBA" id="ARBA00022598"/>
    </source>
</evidence>
<name>A0A2H0RJS9_9BACT</name>
<dbReference type="EMBL" id="PCYL01000032">
    <property type="protein sequence ID" value="PIR46676.1"/>
    <property type="molecule type" value="Genomic_DNA"/>
</dbReference>
<sequence length="434" mass="47470">MKALLRYWVVSILTWEAKQVLRRQNPRIVGVTGNVGKTSAKDTIASVLGTGFTVKKSEKSYNSELGLPLSVLGLESGWDSPFAWLLNMMSGFYQVIFRRKNFPEWLVLELGVDQVGDMKKAVSWLSMDVVVMTGMSDPPVHAEFFKSPDELYAEKARIIDGLKLGGVLIINGDDPITVRLASESGRGAISFGIKSGSGIVASNIHITYREESGKRLPEGITFKLEYQGKSLPVRMPGVVGKNMVYAALAAITVGMTQKLNVVETIAALSTAEKPRGRLRLLRGKKGCFILDDSYNSSPTAATLAVDTLKEIIVKGKKIAVLGDMLELGSFAENAHEKLGTKVADVAHTLFTVGTLARGIREGALDAGFDHERAIHFSKSIDVIPSLLETIKEGDLVLVKGSQGVRMERIVRELLKDTERASDLLVRQDKQWLAR</sequence>
<dbReference type="Gene3D" id="3.40.1190.10">
    <property type="entry name" value="Mur-like, catalytic domain"/>
    <property type="match status" value="1"/>
</dbReference>
<dbReference type="InterPro" id="IPR036565">
    <property type="entry name" value="Mur-like_cat_sf"/>
</dbReference>
<evidence type="ECO:0000256" key="3">
    <source>
        <dbReference type="ARBA" id="ARBA00022840"/>
    </source>
</evidence>
<dbReference type="InterPro" id="IPR004101">
    <property type="entry name" value="Mur_ligase_C"/>
</dbReference>
<gene>
    <name evidence="6" type="ORF">COV07_02975</name>
</gene>
<dbReference type="InterPro" id="IPR036615">
    <property type="entry name" value="Mur_ligase_C_dom_sf"/>
</dbReference>
<dbReference type="InterPro" id="IPR013221">
    <property type="entry name" value="Mur_ligase_cen"/>
</dbReference>
<evidence type="ECO:0008006" key="8">
    <source>
        <dbReference type="Google" id="ProtNLM"/>
    </source>
</evidence>
<accession>A0A2H0RJS9</accession>
<keyword evidence="3" id="KW-0067">ATP-binding</keyword>
<keyword evidence="1" id="KW-0436">Ligase</keyword>
<evidence type="ECO:0000313" key="7">
    <source>
        <dbReference type="Proteomes" id="UP000230833"/>
    </source>
</evidence>
<dbReference type="InterPro" id="IPR051046">
    <property type="entry name" value="MurCDEF_CellWall_CoF430Synth"/>
</dbReference>
<proteinExistence type="predicted"/>
<dbReference type="Gene3D" id="3.90.190.20">
    <property type="entry name" value="Mur ligase, C-terminal domain"/>
    <property type="match status" value="1"/>
</dbReference>
<dbReference type="AlphaFoldDB" id="A0A2H0RJS9"/>
<organism evidence="6 7">
    <name type="scientific">Candidatus Vogelbacteria bacterium CG10_big_fil_rev_8_21_14_0_10_45_14</name>
    <dbReference type="NCBI Taxonomy" id="1975042"/>
    <lineage>
        <taxon>Bacteria</taxon>
        <taxon>Candidatus Vogeliibacteriota</taxon>
    </lineage>
</organism>
<dbReference type="Proteomes" id="UP000230833">
    <property type="component" value="Unassembled WGS sequence"/>
</dbReference>
<dbReference type="GO" id="GO:0005524">
    <property type="term" value="F:ATP binding"/>
    <property type="evidence" value="ECO:0007669"/>
    <property type="project" value="UniProtKB-KW"/>
</dbReference>
<dbReference type="PANTHER" id="PTHR43024:SF1">
    <property type="entry name" value="UDP-N-ACETYLMURAMOYL-TRIPEPTIDE--D-ALANYL-D-ALANINE LIGASE"/>
    <property type="match status" value="1"/>
</dbReference>
<dbReference type="SUPFAM" id="SSF53623">
    <property type="entry name" value="MurD-like peptide ligases, catalytic domain"/>
    <property type="match status" value="1"/>
</dbReference>
<dbReference type="GO" id="GO:0016881">
    <property type="term" value="F:acid-amino acid ligase activity"/>
    <property type="evidence" value="ECO:0007669"/>
    <property type="project" value="InterPro"/>
</dbReference>
<feature type="domain" description="Mur ligase central" evidence="5">
    <location>
        <begin position="102"/>
        <end position="253"/>
    </location>
</feature>
<keyword evidence="2" id="KW-0547">Nucleotide-binding</keyword>
<comment type="caution">
    <text evidence="6">The sequence shown here is derived from an EMBL/GenBank/DDBJ whole genome shotgun (WGS) entry which is preliminary data.</text>
</comment>
<evidence type="ECO:0000259" key="4">
    <source>
        <dbReference type="Pfam" id="PF02875"/>
    </source>
</evidence>
<evidence type="ECO:0000259" key="5">
    <source>
        <dbReference type="Pfam" id="PF08245"/>
    </source>
</evidence>
<dbReference type="SUPFAM" id="SSF53244">
    <property type="entry name" value="MurD-like peptide ligases, peptide-binding domain"/>
    <property type="match status" value="1"/>
</dbReference>
<dbReference type="Pfam" id="PF08245">
    <property type="entry name" value="Mur_ligase_M"/>
    <property type="match status" value="1"/>
</dbReference>
<dbReference type="Pfam" id="PF02875">
    <property type="entry name" value="Mur_ligase_C"/>
    <property type="match status" value="1"/>
</dbReference>
<feature type="domain" description="Mur ligase C-terminal" evidence="4">
    <location>
        <begin position="276"/>
        <end position="401"/>
    </location>
</feature>